<gene>
    <name evidence="1" type="ORF">CTM72_07300</name>
</gene>
<dbReference type="AlphaFoldDB" id="A0A2D3NVV2"/>
<organism evidence="1 2">
    <name type="scientific">Fusobacterium pseudoperiodonticum</name>
    <dbReference type="NCBI Taxonomy" id="2663009"/>
    <lineage>
        <taxon>Bacteria</taxon>
        <taxon>Fusobacteriati</taxon>
        <taxon>Fusobacteriota</taxon>
        <taxon>Fusobacteriia</taxon>
        <taxon>Fusobacteriales</taxon>
        <taxon>Fusobacteriaceae</taxon>
        <taxon>Fusobacterium</taxon>
    </lineage>
</organism>
<sequence length="91" mass="10771">MKIMSISDIAISAIENEDKIKLMILREKWKELFSELAEISTVIDFNEKVIYIKSYDSVLKHYIFANKQKLINKIMESLEIKFEIEDIKIKS</sequence>
<reference evidence="1 2" key="1">
    <citation type="submission" date="2017-11" db="EMBL/GenBank/DDBJ databases">
        <title>Genome sequencing of Fusobacterium periodonticum KCOM 1261.</title>
        <authorList>
            <person name="Kook J.-K."/>
            <person name="Park S.-N."/>
            <person name="Lim Y.K."/>
        </authorList>
    </citation>
    <scope>NUCLEOTIDE SEQUENCE [LARGE SCALE GENOMIC DNA]</scope>
    <source>
        <strain evidence="1 2">KCOM 1261</strain>
    </source>
</reference>
<proteinExistence type="predicted"/>
<evidence type="ECO:0000313" key="1">
    <source>
        <dbReference type="EMBL" id="ATV59538.1"/>
    </source>
</evidence>
<evidence type="ECO:0000313" key="2">
    <source>
        <dbReference type="Proteomes" id="UP000230056"/>
    </source>
</evidence>
<dbReference type="Proteomes" id="UP000230056">
    <property type="component" value="Chromosome"/>
</dbReference>
<name>A0A2D3NVV2_9FUSO</name>
<protein>
    <recommendedName>
        <fullName evidence="3">DUF721 domain-containing protein</fullName>
    </recommendedName>
</protein>
<dbReference type="EMBL" id="CP024699">
    <property type="protein sequence ID" value="ATV59538.1"/>
    <property type="molecule type" value="Genomic_DNA"/>
</dbReference>
<dbReference type="RefSeq" id="WP_100024965.1">
    <property type="nucleotide sequence ID" value="NZ_CP024699.1"/>
</dbReference>
<evidence type="ECO:0008006" key="3">
    <source>
        <dbReference type="Google" id="ProtNLM"/>
    </source>
</evidence>
<accession>A0A2D3NVV2</accession>